<name>U5DGZ7_9CHRO</name>
<keyword evidence="2" id="KW-1185">Reference proteome</keyword>
<dbReference type="RefSeq" id="WP_022607951.1">
    <property type="nucleotide sequence ID" value="NZ_ASSJ01000066.1"/>
</dbReference>
<comment type="caution">
    <text evidence="1">The sequence shown here is derived from an EMBL/GenBank/DDBJ whole genome shotgun (WGS) entry which is preliminary data.</text>
</comment>
<dbReference type="AlphaFoldDB" id="U5DGZ7"/>
<reference evidence="1 2" key="1">
    <citation type="submission" date="2013-05" db="EMBL/GenBank/DDBJ databases">
        <title>Draft genome sequence of Rubidibacter lacunae KORDI 51-2.</title>
        <authorList>
            <person name="Choi D.H."/>
            <person name="Noh J.H."/>
            <person name="Kwon K.-K."/>
            <person name="Lee J.-H."/>
            <person name="Ryu J.-Y."/>
        </authorList>
    </citation>
    <scope>NUCLEOTIDE SEQUENCE [LARGE SCALE GENOMIC DNA]</scope>
    <source>
        <strain evidence="1 2">KORDI 51-2</strain>
    </source>
</reference>
<dbReference type="EMBL" id="ASSJ01000066">
    <property type="protein sequence ID" value="ERN40871.1"/>
    <property type="molecule type" value="Genomic_DNA"/>
</dbReference>
<gene>
    <name evidence="1" type="ORF">KR51_00025820</name>
</gene>
<dbReference type="PANTHER" id="PTHR33926:SF4">
    <property type="entry name" value="PROTEIN TIC 22, CHLOROPLASTIC"/>
    <property type="match status" value="1"/>
</dbReference>
<dbReference type="InterPro" id="IPR007378">
    <property type="entry name" value="Tic22-like"/>
</dbReference>
<dbReference type="eggNOG" id="ENOG502Z8C3">
    <property type="taxonomic scope" value="Bacteria"/>
</dbReference>
<dbReference type="Proteomes" id="UP000016960">
    <property type="component" value="Unassembled WGS sequence"/>
</dbReference>
<dbReference type="GO" id="GO:0015031">
    <property type="term" value="P:protein transport"/>
    <property type="evidence" value="ECO:0007669"/>
    <property type="project" value="InterPro"/>
</dbReference>
<dbReference type="InParanoid" id="U5DGZ7"/>
<dbReference type="Gene3D" id="3.40.1350.100">
    <property type="match status" value="2"/>
</dbReference>
<evidence type="ECO:0000313" key="2">
    <source>
        <dbReference type="Proteomes" id="UP000016960"/>
    </source>
</evidence>
<organism evidence="1 2">
    <name type="scientific">Rubidibacter lacunae KORDI 51-2</name>
    <dbReference type="NCBI Taxonomy" id="582515"/>
    <lineage>
        <taxon>Bacteria</taxon>
        <taxon>Bacillati</taxon>
        <taxon>Cyanobacteriota</taxon>
        <taxon>Cyanophyceae</taxon>
        <taxon>Oscillatoriophycideae</taxon>
        <taxon>Chroococcales</taxon>
        <taxon>Aphanothecaceae</taxon>
        <taxon>Rubidibacter</taxon>
    </lineage>
</organism>
<sequence>MKALIRWGAALGLALGATLGGVSIVPQSAIALPEEEIVEKLQSVPVYTIVNAEGIPLPASNTETQETLIPIFIDRGSAEQKLGELRSANPELASQVSIRPVSMAEVYKLEQENASNAEAPSFAYIPTDEQVQSALSVLQAQGQNLQGFPGVPMFVARGGEEQGYLTIERDGERIIPVFFEKEQIDQVIDRFGQEQPDLASTVNIDVVPLQNLIGALREGNEEELRNIVIVPTTESLQLLRQQQQGGN</sequence>
<dbReference type="OrthoDB" id="509198at2"/>
<accession>U5DGZ7</accession>
<dbReference type="STRING" id="582515.KR51_00025820"/>
<dbReference type="PANTHER" id="PTHR33926">
    <property type="entry name" value="PROTEIN TIC 22, CHLOROPLASTIC"/>
    <property type="match status" value="1"/>
</dbReference>
<evidence type="ECO:0000313" key="1">
    <source>
        <dbReference type="EMBL" id="ERN40871.1"/>
    </source>
</evidence>
<protein>
    <submittedName>
        <fullName evidence="1">Tic22-like family</fullName>
    </submittedName>
</protein>
<proteinExistence type="predicted"/>
<dbReference type="Pfam" id="PF04278">
    <property type="entry name" value="Tic22"/>
    <property type="match status" value="1"/>
</dbReference>